<dbReference type="Proteomes" id="UP000002282">
    <property type="component" value="Chromosome 2R"/>
</dbReference>
<dbReference type="KEGG" id="dya:Dyak_GE27617"/>
<keyword evidence="3" id="KW-1185">Reference proteome</keyword>
<reference evidence="2 3" key="1">
    <citation type="journal article" date="2007" name="Nature">
        <title>Evolution of genes and genomes on the Drosophila phylogeny.</title>
        <authorList>
            <consortium name="Drosophila 12 Genomes Consortium"/>
            <person name="Clark A.G."/>
            <person name="Eisen M.B."/>
            <person name="Smith D.R."/>
            <person name="Bergman C.M."/>
            <person name="Oliver B."/>
            <person name="Markow T.A."/>
            <person name="Kaufman T.C."/>
            <person name="Kellis M."/>
            <person name="Gelbart W."/>
            <person name="Iyer V.N."/>
            <person name="Pollard D.A."/>
            <person name="Sackton T.B."/>
            <person name="Larracuente A.M."/>
            <person name="Singh N.D."/>
            <person name="Abad J.P."/>
            <person name="Abt D.N."/>
            <person name="Adryan B."/>
            <person name="Aguade M."/>
            <person name="Akashi H."/>
            <person name="Anderson W.W."/>
            <person name="Aquadro C.F."/>
            <person name="Ardell D.H."/>
            <person name="Arguello R."/>
            <person name="Artieri C.G."/>
            <person name="Barbash D.A."/>
            <person name="Barker D."/>
            <person name="Barsanti P."/>
            <person name="Batterham P."/>
            <person name="Batzoglou S."/>
            <person name="Begun D."/>
            <person name="Bhutkar A."/>
            <person name="Blanco E."/>
            <person name="Bosak S.A."/>
            <person name="Bradley R.K."/>
            <person name="Brand A.D."/>
            <person name="Brent M.R."/>
            <person name="Brooks A.N."/>
            <person name="Brown R.H."/>
            <person name="Butlin R.K."/>
            <person name="Caggese C."/>
            <person name="Calvi B.R."/>
            <person name="Bernardo de Carvalho A."/>
            <person name="Caspi A."/>
            <person name="Castrezana S."/>
            <person name="Celniker S.E."/>
            <person name="Chang J.L."/>
            <person name="Chapple C."/>
            <person name="Chatterji S."/>
            <person name="Chinwalla A."/>
            <person name="Civetta A."/>
            <person name="Clifton S.W."/>
            <person name="Comeron J.M."/>
            <person name="Costello J.C."/>
            <person name="Coyne J.A."/>
            <person name="Daub J."/>
            <person name="David R.G."/>
            <person name="Delcher A.L."/>
            <person name="Delehaunty K."/>
            <person name="Do C.B."/>
            <person name="Ebling H."/>
            <person name="Edwards K."/>
            <person name="Eickbush T."/>
            <person name="Evans J.D."/>
            <person name="Filipski A."/>
            <person name="Findeiss S."/>
            <person name="Freyhult E."/>
            <person name="Fulton L."/>
            <person name="Fulton R."/>
            <person name="Garcia A.C."/>
            <person name="Gardiner A."/>
            <person name="Garfield D.A."/>
            <person name="Garvin B.E."/>
            <person name="Gibson G."/>
            <person name="Gilbert D."/>
            <person name="Gnerre S."/>
            <person name="Godfrey J."/>
            <person name="Good R."/>
            <person name="Gotea V."/>
            <person name="Gravely B."/>
            <person name="Greenberg A.J."/>
            <person name="Griffiths-Jones S."/>
            <person name="Gross S."/>
            <person name="Guigo R."/>
            <person name="Gustafson E.A."/>
            <person name="Haerty W."/>
            <person name="Hahn M.W."/>
            <person name="Halligan D.L."/>
            <person name="Halpern A.L."/>
            <person name="Halter G.M."/>
            <person name="Han M.V."/>
            <person name="Heger A."/>
            <person name="Hillier L."/>
            <person name="Hinrichs A.S."/>
            <person name="Holmes I."/>
            <person name="Hoskins R.A."/>
            <person name="Hubisz M.J."/>
            <person name="Hultmark D."/>
            <person name="Huntley M.A."/>
            <person name="Jaffe D.B."/>
            <person name="Jagadeeshan S."/>
            <person name="Jeck W.R."/>
            <person name="Johnson J."/>
            <person name="Jones C.D."/>
            <person name="Jordan W.C."/>
            <person name="Karpen G.H."/>
            <person name="Kataoka E."/>
            <person name="Keightley P.D."/>
            <person name="Kheradpour P."/>
            <person name="Kirkness E.F."/>
            <person name="Koerich L.B."/>
            <person name="Kristiansen K."/>
            <person name="Kudrna D."/>
            <person name="Kulathinal R.J."/>
            <person name="Kumar S."/>
            <person name="Kwok R."/>
            <person name="Lander E."/>
            <person name="Langley C.H."/>
            <person name="Lapoint R."/>
            <person name="Lazzaro B.P."/>
            <person name="Lee S.J."/>
            <person name="Levesque L."/>
            <person name="Li R."/>
            <person name="Lin C.F."/>
            <person name="Lin M.F."/>
            <person name="Lindblad-Toh K."/>
            <person name="Llopart A."/>
            <person name="Long M."/>
            <person name="Low L."/>
            <person name="Lozovsky E."/>
            <person name="Lu J."/>
            <person name="Luo M."/>
            <person name="Machado C.A."/>
            <person name="Makalowski W."/>
            <person name="Marzo M."/>
            <person name="Matsuda M."/>
            <person name="Matzkin L."/>
            <person name="McAllister B."/>
            <person name="McBride C.S."/>
            <person name="McKernan B."/>
            <person name="McKernan K."/>
            <person name="Mendez-Lago M."/>
            <person name="Minx P."/>
            <person name="Mollenhauer M.U."/>
            <person name="Montooth K."/>
            <person name="Mount S.M."/>
            <person name="Mu X."/>
            <person name="Myers E."/>
            <person name="Negre B."/>
            <person name="Newfeld S."/>
            <person name="Nielsen R."/>
            <person name="Noor M.A."/>
            <person name="O'Grady P."/>
            <person name="Pachter L."/>
            <person name="Papaceit M."/>
            <person name="Parisi M.J."/>
            <person name="Parisi M."/>
            <person name="Parts L."/>
            <person name="Pedersen J.S."/>
            <person name="Pesole G."/>
            <person name="Phillippy A.M."/>
            <person name="Ponting C.P."/>
            <person name="Pop M."/>
            <person name="Porcelli D."/>
            <person name="Powell J.R."/>
            <person name="Prohaska S."/>
            <person name="Pruitt K."/>
            <person name="Puig M."/>
            <person name="Quesneville H."/>
            <person name="Ram K.R."/>
            <person name="Rand D."/>
            <person name="Rasmussen M.D."/>
            <person name="Reed L.K."/>
            <person name="Reenan R."/>
            <person name="Reily A."/>
            <person name="Remington K.A."/>
            <person name="Rieger T.T."/>
            <person name="Ritchie M.G."/>
            <person name="Robin C."/>
            <person name="Rogers Y.H."/>
            <person name="Rohde C."/>
            <person name="Rozas J."/>
            <person name="Rubenfield M.J."/>
            <person name="Ruiz A."/>
            <person name="Russo S."/>
            <person name="Salzberg S.L."/>
            <person name="Sanchez-Gracia A."/>
            <person name="Saranga D.J."/>
            <person name="Sato H."/>
            <person name="Schaeffer S.W."/>
            <person name="Schatz M.C."/>
            <person name="Schlenke T."/>
            <person name="Schwartz R."/>
            <person name="Segarra C."/>
            <person name="Singh R.S."/>
            <person name="Sirot L."/>
            <person name="Sirota M."/>
            <person name="Sisneros N.B."/>
            <person name="Smith C.D."/>
            <person name="Smith T.F."/>
            <person name="Spieth J."/>
            <person name="Stage D.E."/>
            <person name="Stark A."/>
            <person name="Stephan W."/>
            <person name="Strausberg R.L."/>
            <person name="Strempel S."/>
            <person name="Sturgill D."/>
            <person name="Sutton G."/>
            <person name="Sutton G.G."/>
            <person name="Tao W."/>
            <person name="Teichmann S."/>
            <person name="Tobari Y.N."/>
            <person name="Tomimura Y."/>
            <person name="Tsolas J.M."/>
            <person name="Valente V.L."/>
            <person name="Venter E."/>
            <person name="Venter J.C."/>
            <person name="Vicario S."/>
            <person name="Vieira F.G."/>
            <person name="Vilella A.J."/>
            <person name="Villasante A."/>
            <person name="Walenz B."/>
            <person name="Wang J."/>
            <person name="Wasserman M."/>
            <person name="Watts T."/>
            <person name="Wilson D."/>
            <person name="Wilson R.K."/>
            <person name="Wing R.A."/>
            <person name="Wolfner M.F."/>
            <person name="Wong A."/>
            <person name="Wong G.K."/>
            <person name="Wu C.I."/>
            <person name="Wu G."/>
            <person name="Yamamoto D."/>
            <person name="Yang H.P."/>
            <person name="Yang S.P."/>
            <person name="Yorke J.A."/>
            <person name="Yoshida K."/>
            <person name="Zdobnov E."/>
            <person name="Zhang P."/>
            <person name="Zhang Y."/>
            <person name="Zimin A.V."/>
            <person name="Baldwin J."/>
            <person name="Abdouelleil A."/>
            <person name="Abdulkadir J."/>
            <person name="Abebe A."/>
            <person name="Abera B."/>
            <person name="Abreu J."/>
            <person name="Acer S.C."/>
            <person name="Aftuck L."/>
            <person name="Alexander A."/>
            <person name="An P."/>
            <person name="Anderson E."/>
            <person name="Anderson S."/>
            <person name="Arachi H."/>
            <person name="Azer M."/>
            <person name="Bachantsang P."/>
            <person name="Barry A."/>
            <person name="Bayul T."/>
            <person name="Berlin A."/>
            <person name="Bessette D."/>
            <person name="Bloom T."/>
            <person name="Blye J."/>
            <person name="Boguslavskiy L."/>
            <person name="Bonnet C."/>
            <person name="Boukhgalter B."/>
            <person name="Bourzgui I."/>
            <person name="Brown A."/>
            <person name="Cahill P."/>
            <person name="Channer S."/>
            <person name="Cheshatsang Y."/>
            <person name="Chuda L."/>
            <person name="Citroen M."/>
            <person name="Collymore A."/>
            <person name="Cooke P."/>
            <person name="Costello M."/>
            <person name="D'Aco K."/>
            <person name="Daza R."/>
            <person name="De Haan G."/>
            <person name="DeGray S."/>
            <person name="DeMaso C."/>
            <person name="Dhargay N."/>
            <person name="Dooley K."/>
            <person name="Dooley E."/>
            <person name="Doricent M."/>
            <person name="Dorje P."/>
            <person name="Dorjee K."/>
            <person name="Dupes A."/>
            <person name="Elong R."/>
            <person name="Falk J."/>
            <person name="Farina A."/>
            <person name="Faro S."/>
            <person name="Ferguson D."/>
            <person name="Fisher S."/>
            <person name="Foley C.D."/>
            <person name="Franke A."/>
            <person name="Friedrich D."/>
            <person name="Gadbois L."/>
            <person name="Gearin G."/>
            <person name="Gearin C.R."/>
            <person name="Giannoukos G."/>
            <person name="Goode T."/>
            <person name="Graham J."/>
            <person name="Grandbois E."/>
            <person name="Grewal S."/>
            <person name="Gyaltsen K."/>
            <person name="Hafez N."/>
            <person name="Hagos B."/>
            <person name="Hall J."/>
            <person name="Henson C."/>
            <person name="Hollinger A."/>
            <person name="Honan T."/>
            <person name="Huard M.D."/>
            <person name="Hughes L."/>
            <person name="Hurhula B."/>
            <person name="Husby M.E."/>
            <person name="Kamat A."/>
            <person name="Kanga B."/>
            <person name="Kashin S."/>
            <person name="Khazanovich D."/>
            <person name="Kisner P."/>
            <person name="Lance K."/>
            <person name="Lara M."/>
            <person name="Lee W."/>
            <person name="Lennon N."/>
            <person name="Letendre F."/>
            <person name="LeVine R."/>
            <person name="Lipovsky A."/>
            <person name="Liu X."/>
            <person name="Liu J."/>
            <person name="Liu S."/>
            <person name="Lokyitsang T."/>
            <person name="Lokyitsang Y."/>
            <person name="Lubonja R."/>
            <person name="Lui A."/>
            <person name="MacDonald P."/>
            <person name="Magnisalis V."/>
            <person name="Maru K."/>
            <person name="Matthews C."/>
            <person name="McCusker W."/>
            <person name="McDonough S."/>
            <person name="Mehta T."/>
            <person name="Meldrim J."/>
            <person name="Meneus L."/>
            <person name="Mihai O."/>
            <person name="Mihalev A."/>
            <person name="Mihova T."/>
            <person name="Mittelman R."/>
            <person name="Mlenga V."/>
            <person name="Montmayeur A."/>
            <person name="Mulrain L."/>
            <person name="Navidi A."/>
            <person name="Naylor J."/>
            <person name="Negash T."/>
            <person name="Nguyen T."/>
            <person name="Nguyen N."/>
            <person name="Nicol R."/>
            <person name="Norbu C."/>
            <person name="Norbu N."/>
            <person name="Novod N."/>
            <person name="O'Neill B."/>
            <person name="Osman S."/>
            <person name="Markiewicz E."/>
            <person name="Oyono O.L."/>
            <person name="Patti C."/>
            <person name="Phunkhang P."/>
            <person name="Pierre F."/>
            <person name="Priest M."/>
            <person name="Raghuraman S."/>
            <person name="Rege F."/>
            <person name="Reyes R."/>
            <person name="Rise C."/>
            <person name="Rogov P."/>
            <person name="Ross K."/>
            <person name="Ryan E."/>
            <person name="Settipalli S."/>
            <person name="Shea T."/>
            <person name="Sherpa N."/>
            <person name="Shi L."/>
            <person name="Shih D."/>
            <person name="Sparrow T."/>
            <person name="Spaulding J."/>
            <person name="Stalker J."/>
            <person name="Stange-Thomann N."/>
            <person name="Stavropoulos S."/>
            <person name="Stone C."/>
            <person name="Strader C."/>
            <person name="Tesfaye S."/>
            <person name="Thomson T."/>
            <person name="Thoulutsang Y."/>
            <person name="Thoulutsang D."/>
            <person name="Topham K."/>
            <person name="Topping I."/>
            <person name="Tsamla T."/>
            <person name="Vassiliev H."/>
            <person name="Vo A."/>
            <person name="Wangchuk T."/>
            <person name="Wangdi T."/>
            <person name="Weiand M."/>
            <person name="Wilkinson J."/>
            <person name="Wilson A."/>
            <person name="Yadav S."/>
            <person name="Young G."/>
            <person name="Yu Q."/>
            <person name="Zembek L."/>
            <person name="Zhong D."/>
            <person name="Zimmer A."/>
            <person name="Zwirko Z."/>
            <person name="Jaffe D.B."/>
            <person name="Alvarez P."/>
            <person name="Brockman W."/>
            <person name="Butler J."/>
            <person name="Chin C."/>
            <person name="Gnerre S."/>
            <person name="Grabherr M."/>
            <person name="Kleber M."/>
            <person name="Mauceli E."/>
            <person name="MacCallum I."/>
        </authorList>
    </citation>
    <scope>NUCLEOTIDE SEQUENCE [LARGE SCALE GENOMIC DNA]</scope>
    <source>
        <strain evidence="3">Tai18E2 / Tucson 14021-0261.01</strain>
    </source>
</reference>
<reference evidence="2 3" key="2">
    <citation type="journal article" date="2007" name="PLoS Biol.">
        <title>Principles of genome evolution in the Drosophila melanogaster species group.</title>
        <authorList>
            <person name="Ranz J.M."/>
            <person name="Maurin D."/>
            <person name="Chan Y.S."/>
            <person name="von Grotthuss M."/>
            <person name="Hillier L.W."/>
            <person name="Roote J."/>
            <person name="Ashburner M."/>
            <person name="Bergman C.M."/>
        </authorList>
    </citation>
    <scope>NUCLEOTIDE SEQUENCE [LARGE SCALE GENOMIC DNA]</scope>
    <source>
        <strain evidence="3">Tai18E2 / Tucson 14021-0261.01</strain>
    </source>
</reference>
<name>A0A0R1DP09_DROYA</name>
<feature type="compositionally biased region" description="Polar residues" evidence="1">
    <location>
        <begin position="141"/>
        <end position="151"/>
    </location>
</feature>
<dbReference type="EMBL" id="CM000158">
    <property type="protein sequence ID" value="KRJ99023.1"/>
    <property type="molecule type" value="Genomic_DNA"/>
</dbReference>
<evidence type="ECO:0000313" key="2">
    <source>
        <dbReference type="EMBL" id="KRJ99023.1"/>
    </source>
</evidence>
<proteinExistence type="predicted"/>
<dbReference type="AlphaFoldDB" id="A0A0R1DP09"/>
<gene>
    <name evidence="2" type="primary">Dyak\GE27617</name>
    <name evidence="2" type="synonym">GE27617</name>
    <name evidence="2" type="ORF">Dyak_GE27617</name>
</gene>
<feature type="compositionally biased region" description="Acidic residues" evidence="1">
    <location>
        <begin position="100"/>
        <end position="138"/>
    </location>
</feature>
<accession>A0A0R1DP09</accession>
<protein>
    <submittedName>
        <fullName evidence="2">Uncharacterized protein</fullName>
    </submittedName>
</protein>
<dbReference type="OrthoDB" id="7865358at2759"/>
<organism evidence="2 3">
    <name type="scientific">Drosophila yakuba</name>
    <name type="common">Fruit fly</name>
    <dbReference type="NCBI Taxonomy" id="7245"/>
    <lineage>
        <taxon>Eukaryota</taxon>
        <taxon>Metazoa</taxon>
        <taxon>Ecdysozoa</taxon>
        <taxon>Arthropoda</taxon>
        <taxon>Hexapoda</taxon>
        <taxon>Insecta</taxon>
        <taxon>Pterygota</taxon>
        <taxon>Neoptera</taxon>
        <taxon>Endopterygota</taxon>
        <taxon>Diptera</taxon>
        <taxon>Brachycera</taxon>
        <taxon>Muscomorpha</taxon>
        <taxon>Ephydroidea</taxon>
        <taxon>Drosophilidae</taxon>
        <taxon>Drosophila</taxon>
        <taxon>Sophophora</taxon>
    </lineage>
</organism>
<feature type="region of interest" description="Disordered" evidence="1">
    <location>
        <begin position="97"/>
        <end position="151"/>
    </location>
</feature>
<evidence type="ECO:0000313" key="3">
    <source>
        <dbReference type="Proteomes" id="UP000002282"/>
    </source>
</evidence>
<evidence type="ECO:0000256" key="1">
    <source>
        <dbReference type="SAM" id="MobiDB-lite"/>
    </source>
</evidence>
<sequence length="151" mass="17265">MSNRKSKLVQSLEESVPPIDHEDVVRLIADQIRQPMSDTIERNLSNKENLSILNLEDAIKFRDSMRSFHVSPTAESIDEVMPVKDEDLGEMLESLTELILGEEEDENDGDNDDYEGEEEEGDDEKNEYDEKDADDDDENAPKTNSNLGWLF</sequence>